<keyword evidence="3" id="KW-1185">Reference proteome</keyword>
<dbReference type="Gene3D" id="3.30.70.1520">
    <property type="entry name" value="Heterotetrameric sarcosine oxidase"/>
    <property type="match status" value="1"/>
</dbReference>
<dbReference type="EMBL" id="JBHSKG010000003">
    <property type="protein sequence ID" value="MFC5138389.1"/>
    <property type="molecule type" value="Genomic_DNA"/>
</dbReference>
<gene>
    <name evidence="2" type="ORF">ACFPK1_09125</name>
</gene>
<name>A0ABV9ZG22_9PSEU</name>
<dbReference type="InterPro" id="IPR006222">
    <property type="entry name" value="GCVT_N"/>
</dbReference>
<dbReference type="SUPFAM" id="SSF103025">
    <property type="entry name" value="Folate-binding domain"/>
    <property type="match status" value="1"/>
</dbReference>
<organism evidence="2 3">
    <name type="scientific">Actinomycetospora rhizophila</name>
    <dbReference type="NCBI Taxonomy" id="1416876"/>
    <lineage>
        <taxon>Bacteria</taxon>
        <taxon>Bacillati</taxon>
        <taxon>Actinomycetota</taxon>
        <taxon>Actinomycetes</taxon>
        <taxon>Pseudonocardiales</taxon>
        <taxon>Pseudonocardiaceae</taxon>
        <taxon>Actinomycetospora</taxon>
    </lineage>
</organism>
<comment type="caution">
    <text evidence="2">The sequence shown here is derived from an EMBL/GenBank/DDBJ whole genome shotgun (WGS) entry which is preliminary data.</text>
</comment>
<dbReference type="InterPro" id="IPR027266">
    <property type="entry name" value="TrmE/GcvT-like"/>
</dbReference>
<dbReference type="Proteomes" id="UP001596175">
    <property type="component" value="Unassembled WGS sequence"/>
</dbReference>
<dbReference type="Gene3D" id="3.30.1360.120">
    <property type="entry name" value="Probable tRNA modification gtpase trme, domain 1"/>
    <property type="match status" value="1"/>
</dbReference>
<protein>
    <submittedName>
        <fullName evidence="2">Sarcosine oxidase subunit gamma</fullName>
    </submittedName>
</protein>
<sequence length="216" mass="21648">MSENNGTASGPLARSAVAPGVATTRSGWVVDARPSVADLVLSDESPLAKVLVKGPVTGGLGSVLGTSFGRAARTAIGGETVLVVGSGPGEWLVVGAPGTAAATVAAIEQAVGDRPEFVSVIDLTHGRALVRLTGPRVASVLEKVCAIDLSGTVVPDGAAFRSSVATVVTDVVRDDRAGMPSFLLHCERSTGGFLAEALLDAGEEYGIETTTLVGLG</sequence>
<dbReference type="Pfam" id="PF01571">
    <property type="entry name" value="GCV_T"/>
    <property type="match status" value="1"/>
</dbReference>
<dbReference type="RefSeq" id="WP_378020594.1">
    <property type="nucleotide sequence ID" value="NZ_JBHSKG010000003.1"/>
</dbReference>
<evidence type="ECO:0000313" key="3">
    <source>
        <dbReference type="Proteomes" id="UP001596175"/>
    </source>
</evidence>
<evidence type="ECO:0000259" key="1">
    <source>
        <dbReference type="Pfam" id="PF01571"/>
    </source>
</evidence>
<proteinExistence type="predicted"/>
<evidence type="ECO:0000313" key="2">
    <source>
        <dbReference type="EMBL" id="MFC5138389.1"/>
    </source>
</evidence>
<feature type="domain" description="GCVT N-terminal" evidence="1">
    <location>
        <begin position="86"/>
        <end position="209"/>
    </location>
</feature>
<accession>A0ABV9ZG22</accession>
<reference evidence="3" key="1">
    <citation type="journal article" date="2019" name="Int. J. Syst. Evol. Microbiol.">
        <title>The Global Catalogue of Microorganisms (GCM) 10K type strain sequencing project: providing services to taxonomists for standard genome sequencing and annotation.</title>
        <authorList>
            <consortium name="The Broad Institute Genomics Platform"/>
            <consortium name="The Broad Institute Genome Sequencing Center for Infectious Disease"/>
            <person name="Wu L."/>
            <person name="Ma J."/>
        </authorList>
    </citation>
    <scope>NUCLEOTIDE SEQUENCE [LARGE SCALE GENOMIC DNA]</scope>
    <source>
        <strain evidence="3">XZYJ18</strain>
    </source>
</reference>